<reference evidence="2" key="1">
    <citation type="submission" date="2023-10" db="EMBL/GenBank/DDBJ databases">
        <authorList>
            <person name="Hackl T."/>
        </authorList>
    </citation>
    <scope>NUCLEOTIDE SEQUENCE</scope>
</reference>
<name>A0AAI8VPN3_9PEZI</name>
<dbReference type="Proteomes" id="UP001295740">
    <property type="component" value="Unassembled WGS sequence"/>
</dbReference>
<accession>A0AAI8VPN3</accession>
<keyword evidence="3" id="KW-1185">Reference proteome</keyword>
<gene>
    <name evidence="2" type="ORF">KHLLAP_LOCUS9266</name>
</gene>
<evidence type="ECO:0000313" key="3">
    <source>
        <dbReference type="Proteomes" id="UP001295740"/>
    </source>
</evidence>
<dbReference type="EMBL" id="CAUWAG010000012">
    <property type="protein sequence ID" value="CAJ2508798.1"/>
    <property type="molecule type" value="Genomic_DNA"/>
</dbReference>
<protein>
    <submittedName>
        <fullName evidence="2">Uu.00g138240.m01.CDS01</fullName>
    </submittedName>
</protein>
<feature type="region of interest" description="Disordered" evidence="1">
    <location>
        <begin position="1"/>
        <end position="76"/>
    </location>
</feature>
<evidence type="ECO:0000313" key="2">
    <source>
        <dbReference type="EMBL" id="CAJ2508798.1"/>
    </source>
</evidence>
<dbReference type="AlphaFoldDB" id="A0AAI8VPN3"/>
<feature type="compositionally biased region" description="Basic residues" evidence="1">
    <location>
        <begin position="283"/>
        <end position="293"/>
    </location>
</feature>
<organism evidence="2 3">
    <name type="scientific">Anthostomella pinea</name>
    <dbReference type="NCBI Taxonomy" id="933095"/>
    <lineage>
        <taxon>Eukaryota</taxon>
        <taxon>Fungi</taxon>
        <taxon>Dikarya</taxon>
        <taxon>Ascomycota</taxon>
        <taxon>Pezizomycotina</taxon>
        <taxon>Sordariomycetes</taxon>
        <taxon>Xylariomycetidae</taxon>
        <taxon>Xylariales</taxon>
        <taxon>Xylariaceae</taxon>
        <taxon>Anthostomella</taxon>
    </lineage>
</organism>
<sequence length="355" mass="39594">MFTLAGRQPAAYPAPDNEDTAFIDPELTSLPKRRKLTTDAANMAESHAYQSSDLSEEHSDSGSGDAEDGPDGDTEHAGELLDEEAFKAHVIQQLGIPPSAEYSDHDVQRQPDIVAANQRLVMPLDGPRLRLIIHRVEGDRDLCFKMRWFVARHARKHFDSALPGSQQAFQRRVRQGHKFDQEVAIKLRPTPFNRLDFEVTRAQEEFSKGDSGWENSRLTQVLQRTYSQYGWSETVSHADVDLILMNAGANPGVFASAARIQALVGTTTGEMPPPRVHPGIAGKSRRSTSRRPPRGASHQDTPRDGLMDEIQSLRAEVRDLKEAFVAECRASQQALVAEMRLLREAMTGAPQRKRK</sequence>
<comment type="caution">
    <text evidence="2">The sequence shown here is derived from an EMBL/GenBank/DDBJ whole genome shotgun (WGS) entry which is preliminary data.</text>
</comment>
<feature type="region of interest" description="Disordered" evidence="1">
    <location>
        <begin position="266"/>
        <end position="305"/>
    </location>
</feature>
<evidence type="ECO:0000256" key="1">
    <source>
        <dbReference type="SAM" id="MobiDB-lite"/>
    </source>
</evidence>
<proteinExistence type="predicted"/>